<evidence type="ECO:0000313" key="1">
    <source>
        <dbReference type="EMBL" id="KAI4382607.1"/>
    </source>
</evidence>
<comment type="caution">
    <text evidence="1">The sequence shown here is derived from an EMBL/GenBank/DDBJ whole genome shotgun (WGS) entry which is preliminary data.</text>
</comment>
<proteinExistence type="predicted"/>
<dbReference type="EMBL" id="CM042882">
    <property type="protein sequence ID" value="KAI4382607.1"/>
    <property type="molecule type" value="Genomic_DNA"/>
</dbReference>
<dbReference type="Proteomes" id="UP001057402">
    <property type="component" value="Chromosome 3"/>
</dbReference>
<organism evidence="1 2">
    <name type="scientific">Melastoma candidum</name>
    <dbReference type="NCBI Taxonomy" id="119954"/>
    <lineage>
        <taxon>Eukaryota</taxon>
        <taxon>Viridiplantae</taxon>
        <taxon>Streptophyta</taxon>
        <taxon>Embryophyta</taxon>
        <taxon>Tracheophyta</taxon>
        <taxon>Spermatophyta</taxon>
        <taxon>Magnoliopsida</taxon>
        <taxon>eudicotyledons</taxon>
        <taxon>Gunneridae</taxon>
        <taxon>Pentapetalae</taxon>
        <taxon>rosids</taxon>
        <taxon>malvids</taxon>
        <taxon>Myrtales</taxon>
        <taxon>Melastomataceae</taxon>
        <taxon>Melastomatoideae</taxon>
        <taxon>Melastomateae</taxon>
        <taxon>Melastoma</taxon>
    </lineage>
</organism>
<accession>A0ACB9RVY9</accession>
<protein>
    <submittedName>
        <fullName evidence="1">Uncharacterized protein</fullName>
    </submittedName>
</protein>
<evidence type="ECO:0000313" key="2">
    <source>
        <dbReference type="Proteomes" id="UP001057402"/>
    </source>
</evidence>
<gene>
    <name evidence="1" type="ORF">MLD38_008550</name>
</gene>
<name>A0ACB9RVY9_9MYRT</name>
<keyword evidence="2" id="KW-1185">Reference proteome</keyword>
<reference evidence="2" key="1">
    <citation type="journal article" date="2023" name="Front. Plant Sci.">
        <title>Chromosomal-level genome assembly of Melastoma candidum provides insights into trichome evolution.</title>
        <authorList>
            <person name="Zhong Y."/>
            <person name="Wu W."/>
            <person name="Sun C."/>
            <person name="Zou P."/>
            <person name="Liu Y."/>
            <person name="Dai S."/>
            <person name="Zhou R."/>
        </authorList>
    </citation>
    <scope>NUCLEOTIDE SEQUENCE [LARGE SCALE GENOMIC DNA]</scope>
</reference>
<sequence>MAAGIPVDVFSSTSTECVTDDGKDSRRAYVTFLVGNGNYRSTARSLHPKDASSARWSPSRESNPVRHGVLRR</sequence>